<dbReference type="AlphaFoldDB" id="A0A1K0G0B0"/>
<feature type="compositionally biased region" description="Polar residues" evidence="1">
    <location>
        <begin position="57"/>
        <end position="67"/>
    </location>
</feature>
<reference evidence="3" key="1">
    <citation type="submission" date="2016-04" db="EMBL/GenBank/DDBJ databases">
        <authorList>
            <person name="Guldener U."/>
            <person name="Guldener U."/>
        </authorList>
    </citation>
    <scope>NUCLEOTIDE SEQUENCE [LARGE SCALE GENOMIC DNA]</scope>
    <source>
        <strain evidence="3">UB2112</strain>
    </source>
</reference>
<dbReference type="EMBL" id="LT558119">
    <property type="protein sequence ID" value="SAM78339.1"/>
    <property type="molecule type" value="Genomic_DNA"/>
</dbReference>
<feature type="region of interest" description="Disordered" evidence="1">
    <location>
        <begin position="1"/>
        <end position="67"/>
    </location>
</feature>
<proteinExistence type="predicted"/>
<accession>A0A1K0G0B0</accession>
<evidence type="ECO:0000256" key="1">
    <source>
        <dbReference type="SAM" id="MobiDB-lite"/>
    </source>
</evidence>
<dbReference type="OrthoDB" id="2555435at2759"/>
<feature type="compositionally biased region" description="Low complexity" evidence="1">
    <location>
        <begin position="1"/>
        <end position="48"/>
    </location>
</feature>
<sequence length="124" mass="13300">MLSFFRKSSSKSPSIMTGPNTSETTLVSTSLSTTPLSTTNSSSKSNNSFMSEPGKFTPTQPFLGSNNKSVVQERLGTAQSMFPASQSQRLSASEKLEQVFTPTSLMMGAGGFVVRFGKQEIVSR</sequence>
<evidence type="ECO:0000313" key="3">
    <source>
        <dbReference type="Proteomes" id="UP000179920"/>
    </source>
</evidence>
<dbReference type="Proteomes" id="UP000179920">
    <property type="component" value="Chromosome III"/>
</dbReference>
<name>A0A1K0G0B0_9BASI</name>
<gene>
    <name evidence="2" type="ORF">UBRO_02008</name>
</gene>
<organism evidence="2 3">
    <name type="scientific">Ustilago bromivora</name>
    <dbReference type="NCBI Taxonomy" id="307758"/>
    <lineage>
        <taxon>Eukaryota</taxon>
        <taxon>Fungi</taxon>
        <taxon>Dikarya</taxon>
        <taxon>Basidiomycota</taxon>
        <taxon>Ustilaginomycotina</taxon>
        <taxon>Ustilaginomycetes</taxon>
        <taxon>Ustilaginales</taxon>
        <taxon>Ustilaginaceae</taxon>
        <taxon>Ustilago</taxon>
    </lineage>
</organism>
<protein>
    <submittedName>
        <fullName evidence="2">Uncharacterized protein</fullName>
    </submittedName>
</protein>
<evidence type="ECO:0000313" key="2">
    <source>
        <dbReference type="EMBL" id="SAM78339.1"/>
    </source>
</evidence>